<dbReference type="Gene3D" id="3.20.20.70">
    <property type="entry name" value="Aldolase class I"/>
    <property type="match status" value="1"/>
</dbReference>
<name>A0A212LNF2_9FIRM</name>
<dbReference type="GO" id="GO:0003824">
    <property type="term" value="F:catalytic activity"/>
    <property type="evidence" value="ECO:0007669"/>
    <property type="project" value="InterPro"/>
</dbReference>
<evidence type="ECO:0000313" key="6">
    <source>
        <dbReference type="EMBL" id="SCM79063.1"/>
    </source>
</evidence>
<dbReference type="CDD" id="cd01335">
    <property type="entry name" value="Radical_SAM"/>
    <property type="match status" value="1"/>
</dbReference>
<keyword evidence="3" id="KW-0408">Iron</keyword>
<dbReference type="InterPro" id="IPR010994">
    <property type="entry name" value="RuvA_2-like"/>
</dbReference>
<reference evidence="6" key="1">
    <citation type="submission" date="2016-08" db="EMBL/GenBank/DDBJ databases">
        <authorList>
            <person name="Seilhamer J.J."/>
        </authorList>
    </citation>
    <scope>NUCLEOTIDE SEQUENCE</scope>
    <source>
        <strain evidence="6">86</strain>
    </source>
</reference>
<feature type="domain" description="Radical SAM core" evidence="5">
    <location>
        <begin position="115"/>
        <end position="348"/>
    </location>
</feature>
<dbReference type="SFLD" id="SFLDS00029">
    <property type="entry name" value="Radical_SAM"/>
    <property type="match status" value="1"/>
</dbReference>
<keyword evidence="4" id="KW-0411">Iron-sulfur</keyword>
<dbReference type="NCBIfam" id="TIGR03916">
    <property type="entry name" value="rSAM_link_UDG"/>
    <property type="match status" value="1"/>
</dbReference>
<sequence>MFLTFNNSTIPPIIPAVPRRISLFISQLEEQTFAEHMFSCYNCTSISVYISLSLYAPYVTIHIGGETMKTLDPLAKLKILGEGAKYDVCASTATRVKKPGQWNIGATAPSGICHSFTPDGRCISLFKVLLTNYCEKDCAYCPNRAGRDVARTKFAADELAGLFMEFYRRNYVEGLFLSSGVTHSTGHTMSEILKVAEVLRSRYKFGGYIHLKILPGATDTDVAAAMRFANRVSLNMEAPSAAHLARLSSSKNFTGEILDGMAKISRHLKEQPGVSHSTQYIVGAAQEADRDILQSVTSLYHQYNLKRAYFSAFQPVDGTPLATVGQTPLLRENRLYQSDFLLRLYGFRYSDLVFDTGGNLDQDLDPKLAYALHHPEIFPLEINKASFQDLLKVPGLGPRSAAKIVRVRREYRFTQPAELKNAGLVLKRALSFITIDGRFYGDRTKLVKPNRQNYTQLSLWGDTRDHLLTVAMADH</sequence>
<dbReference type="InterPro" id="IPR051675">
    <property type="entry name" value="Endo/Exo/Phosphatase_dom_1"/>
</dbReference>
<evidence type="ECO:0000256" key="3">
    <source>
        <dbReference type="ARBA" id="ARBA00023004"/>
    </source>
</evidence>
<accession>A0A212LNF2</accession>
<organism evidence="6">
    <name type="scientific">uncultured Sporomusa sp</name>
    <dbReference type="NCBI Taxonomy" id="307249"/>
    <lineage>
        <taxon>Bacteria</taxon>
        <taxon>Bacillati</taxon>
        <taxon>Bacillota</taxon>
        <taxon>Negativicutes</taxon>
        <taxon>Selenomonadales</taxon>
        <taxon>Sporomusaceae</taxon>
        <taxon>Sporomusa</taxon>
        <taxon>environmental samples</taxon>
    </lineage>
</organism>
<dbReference type="InterPro" id="IPR007197">
    <property type="entry name" value="rSAM"/>
</dbReference>
<dbReference type="Gene3D" id="1.10.150.320">
    <property type="entry name" value="Photosystem II 12 kDa extrinsic protein"/>
    <property type="match status" value="1"/>
</dbReference>
<evidence type="ECO:0000259" key="5">
    <source>
        <dbReference type="PROSITE" id="PS51918"/>
    </source>
</evidence>
<dbReference type="GO" id="GO:0046872">
    <property type="term" value="F:metal ion binding"/>
    <property type="evidence" value="ECO:0007669"/>
    <property type="project" value="UniProtKB-KW"/>
</dbReference>
<dbReference type="SMART" id="SM00729">
    <property type="entry name" value="Elp3"/>
    <property type="match status" value="1"/>
</dbReference>
<dbReference type="PANTHER" id="PTHR21180:SF9">
    <property type="entry name" value="TYPE II SECRETION SYSTEM PROTEIN K"/>
    <property type="match status" value="1"/>
</dbReference>
<proteinExistence type="predicted"/>
<dbReference type="AlphaFoldDB" id="A0A212LNF2"/>
<dbReference type="InterPro" id="IPR058240">
    <property type="entry name" value="rSAM_sf"/>
</dbReference>
<dbReference type="PANTHER" id="PTHR21180">
    <property type="entry name" value="ENDONUCLEASE/EXONUCLEASE/PHOSPHATASE FAMILY DOMAIN-CONTAINING PROTEIN 1"/>
    <property type="match status" value="1"/>
</dbReference>
<dbReference type="PROSITE" id="PS51918">
    <property type="entry name" value="RADICAL_SAM"/>
    <property type="match status" value="1"/>
</dbReference>
<gene>
    <name evidence="6" type="ORF">KL86SPO_20380</name>
</gene>
<evidence type="ECO:0000256" key="1">
    <source>
        <dbReference type="ARBA" id="ARBA00022691"/>
    </source>
</evidence>
<dbReference type="Pfam" id="PF12836">
    <property type="entry name" value="HHH_3"/>
    <property type="match status" value="1"/>
</dbReference>
<dbReference type="SUPFAM" id="SSF102114">
    <property type="entry name" value="Radical SAM enzymes"/>
    <property type="match status" value="1"/>
</dbReference>
<dbReference type="InterPro" id="IPR013785">
    <property type="entry name" value="Aldolase_TIM"/>
</dbReference>
<dbReference type="SFLD" id="SFLDG01102">
    <property type="entry name" value="Uncharacterised_Radical_SAM_Su"/>
    <property type="match status" value="1"/>
</dbReference>
<evidence type="ECO:0000256" key="4">
    <source>
        <dbReference type="ARBA" id="ARBA00023014"/>
    </source>
</evidence>
<evidence type="ECO:0000256" key="2">
    <source>
        <dbReference type="ARBA" id="ARBA00022723"/>
    </source>
</evidence>
<dbReference type="Pfam" id="PF04055">
    <property type="entry name" value="Radical_SAM"/>
    <property type="match status" value="1"/>
</dbReference>
<dbReference type="InterPro" id="IPR023874">
    <property type="entry name" value="DNA_rSAM_put"/>
</dbReference>
<dbReference type="GO" id="GO:0051536">
    <property type="term" value="F:iron-sulfur cluster binding"/>
    <property type="evidence" value="ECO:0007669"/>
    <property type="project" value="UniProtKB-KW"/>
</dbReference>
<keyword evidence="2" id="KW-0479">Metal-binding</keyword>
<dbReference type="InterPro" id="IPR006638">
    <property type="entry name" value="Elp3/MiaA/NifB-like_rSAM"/>
</dbReference>
<dbReference type="EMBL" id="FMJE01000002">
    <property type="protein sequence ID" value="SCM79063.1"/>
    <property type="molecule type" value="Genomic_DNA"/>
</dbReference>
<protein>
    <submittedName>
        <fullName evidence="6">Radical SAM domain protein</fullName>
    </submittedName>
</protein>
<keyword evidence="1" id="KW-0949">S-adenosyl-L-methionine</keyword>
<dbReference type="SUPFAM" id="SSF47781">
    <property type="entry name" value="RuvA domain 2-like"/>
    <property type="match status" value="1"/>
</dbReference>